<reference evidence="7 8" key="1">
    <citation type="submission" date="2023-01" db="EMBL/GenBank/DDBJ databases">
        <title>Analysis of 21 Apiospora genomes using comparative genomics revels a genus with tremendous synthesis potential of carbohydrate active enzymes and secondary metabolites.</title>
        <authorList>
            <person name="Sorensen T."/>
        </authorList>
    </citation>
    <scope>NUCLEOTIDE SEQUENCE [LARGE SCALE GENOMIC DNA]</scope>
    <source>
        <strain evidence="7 8">CBS 20057</strain>
    </source>
</reference>
<keyword evidence="6" id="KW-0732">Signal</keyword>
<evidence type="ECO:0000256" key="2">
    <source>
        <dbReference type="ARBA" id="ARBA00010617"/>
    </source>
</evidence>
<dbReference type="Proteomes" id="UP001396898">
    <property type="component" value="Unassembled WGS sequence"/>
</dbReference>
<organism evidence="7 8">
    <name type="scientific">Apiospora marii</name>
    <dbReference type="NCBI Taxonomy" id="335849"/>
    <lineage>
        <taxon>Eukaryota</taxon>
        <taxon>Fungi</taxon>
        <taxon>Dikarya</taxon>
        <taxon>Ascomycota</taxon>
        <taxon>Pezizomycotina</taxon>
        <taxon>Sordariomycetes</taxon>
        <taxon>Xylariomycetidae</taxon>
        <taxon>Amphisphaeriales</taxon>
        <taxon>Apiosporaceae</taxon>
        <taxon>Apiospora</taxon>
    </lineage>
</organism>
<sequence length="572" mass="64253">MILYLALLLGSLALAFMARRRFYPKPYAGIPYNTHSAHRLTGDIPDLMPLVKATNEHSAPLLAVTTRRLRRPLAQLLFPALRPPLLVLDDPREIEDVLVRRGREFDRAPVSMHILRHYFPYAMMTQYNTAPGLRDQKRVWADAFGADFLRRVAAPSVYQATLDLLKLWNLKATGRPFEVVEDFHSTAFDAMWVALTGEKAGIVQHEIEKLQSQSAACGGGRVHPIGPPPRGHLIKTEVEYVNGMIAKGFESVGLSRLAQTFSAYLPRHRQFRRTVDTEVGLVIRKAVDRFKQVEEGHLNADEHDTCMMDLVLRRKVLEARKSGQPLMDPTQDKVLLDDTFMMILAGYDTTANALVWFVRYMESYPETQTELRALLKAAFPHTKMPSMEEILGTDIPYLDAVCEETFRLGGVAKGNLRSAAVDTHILGHFVPKGAEIFLNFHVDHAPYQVDEAVRSASSQSAGAKLTVGEGASHYRDIALRDLGSFEPRRWLVKDEKTGKEAFDAQALPQLAFGGGYRGCSGRKLAAMEFRTVAALLVLNFDLLELPEEMKTLKANERMFRLPDMPFVSLRAL</sequence>
<dbReference type="Gene3D" id="1.10.630.10">
    <property type="entry name" value="Cytochrome P450"/>
    <property type="match status" value="1"/>
</dbReference>
<keyword evidence="8" id="KW-1185">Reference proteome</keyword>
<dbReference type="PRINTS" id="PR00385">
    <property type="entry name" value="P450"/>
</dbReference>
<dbReference type="SUPFAM" id="SSF48264">
    <property type="entry name" value="Cytochrome P450"/>
    <property type="match status" value="1"/>
</dbReference>
<evidence type="ECO:0000313" key="8">
    <source>
        <dbReference type="Proteomes" id="UP001396898"/>
    </source>
</evidence>
<accession>A0ABR1R2S4</accession>
<keyword evidence="5" id="KW-0408">Iron</keyword>
<evidence type="ECO:0000256" key="3">
    <source>
        <dbReference type="ARBA" id="ARBA00022617"/>
    </source>
</evidence>
<dbReference type="InterPro" id="IPR002401">
    <property type="entry name" value="Cyt_P450_E_grp-I"/>
</dbReference>
<name>A0ABR1R2S4_9PEZI</name>
<dbReference type="InterPro" id="IPR036396">
    <property type="entry name" value="Cyt_P450_sf"/>
</dbReference>
<dbReference type="PANTHER" id="PTHR24305">
    <property type="entry name" value="CYTOCHROME P450"/>
    <property type="match status" value="1"/>
</dbReference>
<dbReference type="EMBL" id="JAQQWI010000021">
    <property type="protein sequence ID" value="KAK7998501.1"/>
    <property type="molecule type" value="Genomic_DNA"/>
</dbReference>
<feature type="signal peptide" evidence="6">
    <location>
        <begin position="1"/>
        <end position="15"/>
    </location>
</feature>
<evidence type="ECO:0000256" key="5">
    <source>
        <dbReference type="ARBA" id="ARBA00023004"/>
    </source>
</evidence>
<comment type="similarity">
    <text evidence="2">Belongs to the cytochrome P450 family.</text>
</comment>
<comment type="cofactor">
    <cofactor evidence="1">
        <name>heme</name>
        <dbReference type="ChEBI" id="CHEBI:30413"/>
    </cofactor>
</comment>
<protein>
    <submittedName>
        <fullName evidence="7">Cytochrome P450</fullName>
    </submittedName>
</protein>
<evidence type="ECO:0000313" key="7">
    <source>
        <dbReference type="EMBL" id="KAK7998501.1"/>
    </source>
</evidence>
<dbReference type="InterPro" id="IPR050121">
    <property type="entry name" value="Cytochrome_P450_monoxygenase"/>
</dbReference>
<proteinExistence type="inferred from homology"/>
<evidence type="ECO:0000256" key="4">
    <source>
        <dbReference type="ARBA" id="ARBA00022723"/>
    </source>
</evidence>
<keyword evidence="3" id="KW-0349">Heme</keyword>
<dbReference type="Pfam" id="PF00067">
    <property type="entry name" value="p450"/>
    <property type="match status" value="2"/>
</dbReference>
<keyword evidence="4" id="KW-0479">Metal-binding</keyword>
<feature type="chain" id="PRO_5047010817" evidence="6">
    <location>
        <begin position="16"/>
        <end position="572"/>
    </location>
</feature>
<dbReference type="PRINTS" id="PR00463">
    <property type="entry name" value="EP450I"/>
</dbReference>
<evidence type="ECO:0000256" key="1">
    <source>
        <dbReference type="ARBA" id="ARBA00001971"/>
    </source>
</evidence>
<dbReference type="InterPro" id="IPR001128">
    <property type="entry name" value="Cyt_P450"/>
</dbReference>
<gene>
    <name evidence="7" type="ORF">PG991_014980</name>
</gene>
<dbReference type="PANTHER" id="PTHR24305:SF232">
    <property type="entry name" value="P450, PUTATIVE (EUROFUNG)-RELATED"/>
    <property type="match status" value="1"/>
</dbReference>
<evidence type="ECO:0000256" key="6">
    <source>
        <dbReference type="SAM" id="SignalP"/>
    </source>
</evidence>
<comment type="caution">
    <text evidence="7">The sequence shown here is derived from an EMBL/GenBank/DDBJ whole genome shotgun (WGS) entry which is preliminary data.</text>
</comment>